<proteinExistence type="predicted"/>
<accession>A0AAJ8M0L8</accession>
<keyword evidence="3" id="KW-1185">Reference proteome</keyword>
<protein>
    <submittedName>
        <fullName evidence="2">Uncharacterized protein</fullName>
    </submittedName>
</protein>
<dbReference type="Proteomes" id="UP000094043">
    <property type="component" value="Chromosome 4"/>
</dbReference>
<dbReference type="RefSeq" id="XP_066068805.1">
    <property type="nucleotide sequence ID" value="XM_066212708.1"/>
</dbReference>
<evidence type="ECO:0000256" key="1">
    <source>
        <dbReference type="SAM" id="MobiDB-lite"/>
    </source>
</evidence>
<dbReference type="EMBL" id="CP143787">
    <property type="protein sequence ID" value="WVN88105.1"/>
    <property type="molecule type" value="Genomic_DNA"/>
</dbReference>
<reference evidence="2" key="2">
    <citation type="journal article" date="2022" name="Elife">
        <title>Obligate sexual reproduction of a homothallic fungus closely related to the Cryptococcus pathogenic species complex.</title>
        <authorList>
            <person name="Passer A.R."/>
            <person name="Clancey S.A."/>
            <person name="Shea T."/>
            <person name="David-Palma M."/>
            <person name="Averette A.F."/>
            <person name="Boekhout T."/>
            <person name="Porcel B.M."/>
            <person name="Nowrousian M."/>
            <person name="Cuomo C.A."/>
            <person name="Sun S."/>
            <person name="Heitman J."/>
            <person name="Coelho M.A."/>
        </authorList>
    </citation>
    <scope>NUCLEOTIDE SEQUENCE</scope>
    <source>
        <strain evidence="2">CBS 7841</strain>
    </source>
</reference>
<dbReference type="KEGG" id="cdep:91087516"/>
<reference evidence="2" key="3">
    <citation type="submission" date="2024-01" db="EMBL/GenBank/DDBJ databases">
        <authorList>
            <person name="Coelho M.A."/>
            <person name="David-Palma M."/>
            <person name="Shea T."/>
            <person name="Sun S."/>
            <person name="Cuomo C.A."/>
            <person name="Heitman J."/>
        </authorList>
    </citation>
    <scope>NUCLEOTIDE SEQUENCE</scope>
    <source>
        <strain evidence="2">CBS 7841</strain>
    </source>
</reference>
<dbReference type="GeneID" id="91087516"/>
<dbReference type="AlphaFoldDB" id="A0AAJ8M0L8"/>
<gene>
    <name evidence="2" type="ORF">L203_103305</name>
</gene>
<reference evidence="2" key="1">
    <citation type="submission" date="2016-06" db="EMBL/GenBank/DDBJ databases">
        <authorList>
            <person name="Cuomo C."/>
            <person name="Litvintseva A."/>
            <person name="Heitman J."/>
            <person name="Chen Y."/>
            <person name="Sun S."/>
            <person name="Springer D."/>
            <person name="Dromer F."/>
            <person name="Young S."/>
            <person name="Zeng Q."/>
            <person name="Chapman S."/>
            <person name="Gujja S."/>
            <person name="Saif S."/>
            <person name="Birren B."/>
        </authorList>
    </citation>
    <scope>NUCLEOTIDE SEQUENCE</scope>
    <source>
        <strain evidence="2">CBS 7841</strain>
    </source>
</reference>
<feature type="compositionally biased region" description="Basic and acidic residues" evidence="1">
    <location>
        <begin position="210"/>
        <end position="227"/>
    </location>
</feature>
<organism evidence="2 3">
    <name type="scientific">Cryptococcus depauperatus CBS 7841</name>
    <dbReference type="NCBI Taxonomy" id="1295531"/>
    <lineage>
        <taxon>Eukaryota</taxon>
        <taxon>Fungi</taxon>
        <taxon>Dikarya</taxon>
        <taxon>Basidiomycota</taxon>
        <taxon>Agaricomycotina</taxon>
        <taxon>Tremellomycetes</taxon>
        <taxon>Tremellales</taxon>
        <taxon>Cryptococcaceae</taxon>
        <taxon>Cryptococcus</taxon>
    </lineage>
</organism>
<feature type="compositionally biased region" description="Polar residues" evidence="1">
    <location>
        <begin position="176"/>
        <end position="199"/>
    </location>
</feature>
<name>A0AAJ8M0L8_9TREE</name>
<sequence length="251" mass="27697">MEWSDCRFANLARLLPACRRLSSNTLRAQNKTFKTTIKISSYEASNEPAGAISLEDVKCVPNNSSCPIGQMSIDALHLKSRPSFLFNASSESFIRLCLVMFLHSLVMNLLIRQPVCPVDSSKSINNRAETPAGLHRTGQLLSSIDVRRIVKIPSRSQIQLNQSCKDVVITPRPLAPSSSHSEQGLSMPTYKHPNSSCLSKQKPGLLCSESSRREASTGAESRHDIDHVLISTTKKSKSSLSFIVTESRDKK</sequence>
<evidence type="ECO:0000313" key="3">
    <source>
        <dbReference type="Proteomes" id="UP000094043"/>
    </source>
</evidence>
<evidence type="ECO:0000313" key="2">
    <source>
        <dbReference type="EMBL" id="WVN88105.1"/>
    </source>
</evidence>
<feature type="region of interest" description="Disordered" evidence="1">
    <location>
        <begin position="171"/>
        <end position="230"/>
    </location>
</feature>